<name>A0A2W2GCP0_9ACTN</name>
<evidence type="ECO:0000313" key="3">
    <source>
        <dbReference type="Proteomes" id="UP000248544"/>
    </source>
</evidence>
<dbReference type="Proteomes" id="UP000248544">
    <property type="component" value="Unassembled WGS sequence"/>
</dbReference>
<organism evidence="2 3">
    <name type="scientific">Spongiactinospora gelatinilytica</name>
    <dbReference type="NCBI Taxonomy" id="2666298"/>
    <lineage>
        <taxon>Bacteria</taxon>
        <taxon>Bacillati</taxon>
        <taxon>Actinomycetota</taxon>
        <taxon>Actinomycetes</taxon>
        <taxon>Streptosporangiales</taxon>
        <taxon>Streptosporangiaceae</taxon>
        <taxon>Spongiactinospora</taxon>
    </lineage>
</organism>
<accession>A0A2W2GCP0</accession>
<feature type="region of interest" description="Disordered" evidence="1">
    <location>
        <begin position="1"/>
        <end position="21"/>
    </location>
</feature>
<evidence type="ECO:0000313" key="2">
    <source>
        <dbReference type="EMBL" id="PZG24524.1"/>
    </source>
</evidence>
<dbReference type="AlphaFoldDB" id="A0A2W2GCP0"/>
<comment type="caution">
    <text evidence="2">The sequence shown here is derived from an EMBL/GenBank/DDBJ whole genome shotgun (WGS) entry which is preliminary data.</text>
</comment>
<sequence length="240" mass="25938">MLGHGRHSFDGVFSKGHSDQHDTCRGVVADLKVERREQLPLQLIRRLGEVGLEQRDHAEQVRVIVAGRWIGLHLGQLAEPVLALGLQLGEARLQAAGKFRPCVAVLDLSDQPLLLIHDRRCCGLECMAAGLPLRLGLPAGGRQVGSEEFMPLRAEDPPLKQIMNRIQQRVLPDPDDLRMAGEAVFPAAVVTIRLAGVIHILGFAAGLGLAEHPAITLVAVDERPQPVDVPGLRMAVPAAT</sequence>
<reference evidence="2 3" key="1">
    <citation type="submission" date="2018-01" db="EMBL/GenBank/DDBJ databases">
        <title>Draft genome sequence of Sphaerisporangium sp. 7K107.</title>
        <authorList>
            <person name="Sahin N."/>
            <person name="Saygin H."/>
            <person name="Ay H."/>
        </authorList>
    </citation>
    <scope>NUCLEOTIDE SEQUENCE [LARGE SCALE GENOMIC DNA]</scope>
    <source>
        <strain evidence="2 3">7K107</strain>
    </source>
</reference>
<gene>
    <name evidence="2" type="ORF">C1I98_35515</name>
</gene>
<dbReference type="EMBL" id="POUA01000493">
    <property type="protein sequence ID" value="PZG24524.1"/>
    <property type="molecule type" value="Genomic_DNA"/>
</dbReference>
<evidence type="ECO:0000256" key="1">
    <source>
        <dbReference type="SAM" id="MobiDB-lite"/>
    </source>
</evidence>
<proteinExistence type="predicted"/>
<protein>
    <submittedName>
        <fullName evidence="2">Uncharacterized protein</fullName>
    </submittedName>
</protein>
<keyword evidence="3" id="KW-1185">Reference proteome</keyword>